<dbReference type="InterPro" id="IPR024771">
    <property type="entry name" value="SUZ"/>
</dbReference>
<dbReference type="CDD" id="cd02642">
    <property type="entry name" value="R3H_encore_like"/>
    <property type="match status" value="1"/>
</dbReference>
<feature type="compositionally biased region" description="Basic and acidic residues" evidence="1">
    <location>
        <begin position="95"/>
        <end position="107"/>
    </location>
</feature>
<feature type="region of interest" description="Disordered" evidence="1">
    <location>
        <begin position="691"/>
        <end position="777"/>
    </location>
</feature>
<comment type="caution">
    <text evidence="3">The sequence shown here is derived from an EMBL/GenBank/DDBJ whole genome shotgun (WGS) entry which is preliminary data.</text>
</comment>
<evidence type="ECO:0000313" key="3">
    <source>
        <dbReference type="EMBL" id="KAF2035335.1"/>
    </source>
</evidence>
<feature type="region of interest" description="Disordered" evidence="1">
    <location>
        <begin position="472"/>
        <end position="491"/>
    </location>
</feature>
<gene>
    <name evidence="3" type="ORF">EK21DRAFT_54259</name>
</gene>
<feature type="region of interest" description="Disordered" evidence="1">
    <location>
        <begin position="569"/>
        <end position="623"/>
    </location>
</feature>
<dbReference type="OrthoDB" id="278430at2759"/>
<dbReference type="PANTHER" id="PTHR15672:SF8">
    <property type="entry name" value="PROTEIN ENCORE"/>
    <property type="match status" value="1"/>
</dbReference>
<dbReference type="Gene3D" id="3.30.1370.50">
    <property type="entry name" value="R3H-like domain"/>
    <property type="match status" value="1"/>
</dbReference>
<dbReference type="GO" id="GO:0006012">
    <property type="term" value="P:galactose metabolic process"/>
    <property type="evidence" value="ECO:0007669"/>
    <property type="project" value="TreeGrafter"/>
</dbReference>
<evidence type="ECO:0000256" key="1">
    <source>
        <dbReference type="SAM" id="MobiDB-lite"/>
    </source>
</evidence>
<feature type="region of interest" description="Disordered" evidence="1">
    <location>
        <begin position="1"/>
        <end position="23"/>
    </location>
</feature>
<feature type="region of interest" description="Disordered" evidence="1">
    <location>
        <begin position="38"/>
        <end position="135"/>
    </location>
</feature>
<feature type="compositionally biased region" description="Polar residues" evidence="1">
    <location>
        <begin position="708"/>
        <end position="752"/>
    </location>
</feature>
<sequence length="777" mass="83034">MVVTGNPEVPKNHAQANDKAGTAAARIGAWTDTVIQSAAPPSDFQAESSERTQPAALVKVHAAEDSGTQLSSSDDSGKPPSLDGKSVTSATTFALDEKESLRPDDSASLRAVEEEDFTSPPDSMANSRPGSDNGAARAFRDQLHEIAVMTGPPHRGVPPGRFPNVLNGTPGLYDPNQPSSGARPMSQPVPNGFPQVNGGTSANMQPHPALLEVKGLDRAWIAKIEIDCIDLATVPQYAYAFHLYLDLLTNMELTGTREKVFTIPQCNSYYRLLAHRLADYYGLHHEQDPLTETMKMMRKSTTIRIPPPLFQTSGTDTPPEPPRQILRRNDGKSGTYTTSNSQNPSKPASEDGSNKDGAGRDKGKKIADMTREEKEAFYLKRRKELDIAGENETPDGSGSGEEKGKETSRSSSAAGKKKNGRKPRNNDDDDFKARSHYSAYFHQPQYSTYGHSTDSTVFYSAVGSVAPSSIHPSMASGQTSDPYSSMASSPTPGSYGSPYPMMGSPAPHAQYGWPGQQYQSSAGPSMYPGYGPMQNGYDLAGDFQRGMSSFQNAGIASQVTPRMGNVPMALFPNSPQQPQSMPMNQGWSPMPQQQAYPPTPGLYSPSGNGDRPTSAPQQGPMNGNYPYGNLSAAPFNFGSNNNQHPIPGSYNRQQFNPQSQAFIPGGRQPQFQGGQNMGYVQYGQGFNSASGPNNMTVNHHYAPLGPNASASSTPSFGSPQSMHGNSSSAAMHRNISQPSASSSIAKYGTPSNLPAKPPAPAPAAHLPGAIRLPDSQS</sequence>
<accession>A0A9P4HHW0</accession>
<dbReference type="EMBL" id="ML978157">
    <property type="protein sequence ID" value="KAF2035335.1"/>
    <property type="molecule type" value="Genomic_DNA"/>
</dbReference>
<dbReference type="Proteomes" id="UP000799777">
    <property type="component" value="Unassembled WGS sequence"/>
</dbReference>
<dbReference type="PROSITE" id="PS51673">
    <property type="entry name" value="SUZ"/>
    <property type="match status" value="1"/>
</dbReference>
<feature type="compositionally biased region" description="Polar residues" evidence="1">
    <location>
        <begin position="472"/>
        <end position="487"/>
    </location>
</feature>
<dbReference type="PANTHER" id="PTHR15672">
    <property type="entry name" value="CAMP-REGULATED PHOSPHOPROTEIN 21 RELATED R3H DOMAIN CONTAINING PROTEIN"/>
    <property type="match status" value="1"/>
</dbReference>
<keyword evidence="4" id="KW-1185">Reference proteome</keyword>
<dbReference type="GO" id="GO:0003676">
    <property type="term" value="F:nucleic acid binding"/>
    <property type="evidence" value="ECO:0007669"/>
    <property type="project" value="InterPro"/>
</dbReference>
<feature type="region of interest" description="Disordered" evidence="1">
    <location>
        <begin position="305"/>
        <end position="372"/>
    </location>
</feature>
<name>A0A9P4HHW0_9PLEO</name>
<dbReference type="AlphaFoldDB" id="A0A9P4HHW0"/>
<protein>
    <recommendedName>
        <fullName evidence="2">SUZ domain-containing protein</fullName>
    </recommendedName>
</protein>
<dbReference type="InterPro" id="IPR051937">
    <property type="entry name" value="R3H_domain_containing"/>
</dbReference>
<feature type="region of interest" description="Disordered" evidence="1">
    <location>
        <begin position="385"/>
        <end position="431"/>
    </location>
</feature>
<evidence type="ECO:0000259" key="2">
    <source>
        <dbReference type="PROSITE" id="PS51673"/>
    </source>
</evidence>
<feature type="compositionally biased region" description="Polar residues" evidence="1">
    <location>
        <begin position="332"/>
        <end position="346"/>
    </location>
</feature>
<dbReference type="InterPro" id="IPR036867">
    <property type="entry name" value="R3H_dom_sf"/>
</dbReference>
<proteinExistence type="predicted"/>
<feature type="region of interest" description="Disordered" evidence="1">
    <location>
        <begin position="177"/>
        <end position="203"/>
    </location>
</feature>
<feature type="compositionally biased region" description="Polar residues" evidence="1">
    <location>
        <begin position="586"/>
        <end position="596"/>
    </location>
</feature>
<feature type="compositionally biased region" description="Low complexity" evidence="1">
    <location>
        <begin position="572"/>
        <end position="585"/>
    </location>
</feature>
<organism evidence="3 4">
    <name type="scientific">Setomelanomma holmii</name>
    <dbReference type="NCBI Taxonomy" id="210430"/>
    <lineage>
        <taxon>Eukaryota</taxon>
        <taxon>Fungi</taxon>
        <taxon>Dikarya</taxon>
        <taxon>Ascomycota</taxon>
        <taxon>Pezizomycotina</taxon>
        <taxon>Dothideomycetes</taxon>
        <taxon>Pleosporomycetidae</taxon>
        <taxon>Pleosporales</taxon>
        <taxon>Pleosporineae</taxon>
        <taxon>Phaeosphaeriaceae</taxon>
        <taxon>Setomelanomma</taxon>
    </lineage>
</organism>
<feature type="compositionally biased region" description="Basic and acidic residues" evidence="1">
    <location>
        <begin position="348"/>
        <end position="372"/>
    </location>
</feature>
<evidence type="ECO:0000313" key="4">
    <source>
        <dbReference type="Proteomes" id="UP000799777"/>
    </source>
</evidence>
<feature type="compositionally biased region" description="Polar residues" evidence="1">
    <location>
        <begin position="120"/>
        <end position="130"/>
    </location>
</feature>
<feature type="domain" description="SUZ" evidence="2">
    <location>
        <begin position="304"/>
        <end position="390"/>
    </location>
</feature>
<reference evidence="3" key="1">
    <citation type="journal article" date="2020" name="Stud. Mycol.">
        <title>101 Dothideomycetes genomes: a test case for predicting lifestyles and emergence of pathogens.</title>
        <authorList>
            <person name="Haridas S."/>
            <person name="Albert R."/>
            <person name="Binder M."/>
            <person name="Bloem J."/>
            <person name="Labutti K."/>
            <person name="Salamov A."/>
            <person name="Andreopoulos B."/>
            <person name="Baker S."/>
            <person name="Barry K."/>
            <person name="Bills G."/>
            <person name="Bluhm B."/>
            <person name="Cannon C."/>
            <person name="Castanera R."/>
            <person name="Culley D."/>
            <person name="Daum C."/>
            <person name="Ezra D."/>
            <person name="Gonzalez J."/>
            <person name="Henrissat B."/>
            <person name="Kuo A."/>
            <person name="Liang C."/>
            <person name="Lipzen A."/>
            <person name="Lutzoni F."/>
            <person name="Magnuson J."/>
            <person name="Mondo S."/>
            <person name="Nolan M."/>
            <person name="Ohm R."/>
            <person name="Pangilinan J."/>
            <person name="Park H.-J."/>
            <person name="Ramirez L."/>
            <person name="Alfaro M."/>
            <person name="Sun H."/>
            <person name="Tritt A."/>
            <person name="Yoshinaga Y."/>
            <person name="Zwiers L.-H."/>
            <person name="Turgeon B."/>
            <person name="Goodwin S."/>
            <person name="Spatafora J."/>
            <person name="Crous P."/>
            <person name="Grigoriev I."/>
        </authorList>
    </citation>
    <scope>NUCLEOTIDE SEQUENCE</scope>
    <source>
        <strain evidence="3">CBS 110217</strain>
    </source>
</reference>
<dbReference type="SUPFAM" id="SSF82708">
    <property type="entry name" value="R3H domain"/>
    <property type="match status" value="1"/>
</dbReference>